<dbReference type="RefSeq" id="WP_111221784.1">
    <property type="nucleotide sequence ID" value="NZ_CP117255.1"/>
</dbReference>
<dbReference type="EC" id="2.7.13.3" evidence="2"/>
<keyword evidence="10" id="KW-0067">ATP-binding</keyword>
<evidence type="ECO:0000256" key="3">
    <source>
        <dbReference type="ARBA" id="ARBA00021740"/>
    </source>
</evidence>
<dbReference type="InterPro" id="IPR029016">
    <property type="entry name" value="GAF-like_dom_sf"/>
</dbReference>
<dbReference type="SMART" id="SM00065">
    <property type="entry name" value="GAF"/>
    <property type="match status" value="2"/>
</dbReference>
<dbReference type="GO" id="GO:0004673">
    <property type="term" value="F:protein histidine kinase activity"/>
    <property type="evidence" value="ECO:0007669"/>
    <property type="project" value="UniProtKB-EC"/>
</dbReference>
<dbReference type="InterPro" id="IPR000700">
    <property type="entry name" value="PAS-assoc_C"/>
</dbReference>
<dbReference type="PANTHER" id="PTHR43102">
    <property type="entry name" value="SLR1143 PROTEIN"/>
    <property type="match status" value="1"/>
</dbReference>
<dbReference type="Pfam" id="PF01590">
    <property type="entry name" value="GAF"/>
    <property type="match status" value="2"/>
</dbReference>
<dbReference type="SMART" id="SM00911">
    <property type="entry name" value="HWE_HK"/>
    <property type="match status" value="1"/>
</dbReference>
<dbReference type="Pfam" id="PF07536">
    <property type="entry name" value="HWE_HK"/>
    <property type="match status" value="1"/>
</dbReference>
<dbReference type="Gene3D" id="3.30.450.40">
    <property type="match status" value="2"/>
</dbReference>
<proteinExistence type="predicted"/>
<evidence type="ECO:0000256" key="5">
    <source>
        <dbReference type="ARBA" id="ARBA00022630"/>
    </source>
</evidence>
<keyword evidence="7" id="KW-0808">Transferase</keyword>
<comment type="catalytic activity">
    <reaction evidence="1">
        <text>ATP + protein L-histidine = ADP + protein N-phospho-L-histidine.</text>
        <dbReference type="EC" id="2.7.13.3"/>
    </reaction>
</comment>
<dbReference type="SUPFAM" id="SSF55781">
    <property type="entry name" value="GAF domain-like"/>
    <property type="match status" value="2"/>
</dbReference>
<evidence type="ECO:0000256" key="7">
    <source>
        <dbReference type="ARBA" id="ARBA00022679"/>
    </source>
</evidence>
<dbReference type="KEGG" id="rtu:PR017_08080"/>
<dbReference type="Gene3D" id="2.10.70.100">
    <property type="match status" value="1"/>
</dbReference>
<keyword evidence="9" id="KW-0418">Kinase</keyword>
<dbReference type="Proteomes" id="UP000249499">
    <property type="component" value="Chromosome"/>
</dbReference>
<evidence type="ECO:0000256" key="6">
    <source>
        <dbReference type="ARBA" id="ARBA00022643"/>
    </source>
</evidence>
<keyword evidence="4" id="KW-0597">Phosphoprotein</keyword>
<dbReference type="AlphaFoldDB" id="A0AAF1K9T1"/>
<evidence type="ECO:0000256" key="2">
    <source>
        <dbReference type="ARBA" id="ARBA00012438"/>
    </source>
</evidence>
<feature type="domain" description="PAC" evidence="11">
    <location>
        <begin position="267"/>
        <end position="319"/>
    </location>
</feature>
<dbReference type="PANTHER" id="PTHR43102:SF2">
    <property type="entry name" value="GAF DOMAIN-CONTAINING PROTEIN"/>
    <property type="match status" value="1"/>
</dbReference>
<sequence length="674" mass="74885">MSDDTPIRTPFDAIDLDHLRRLEALEAYDILDTAPEPEFDDIVYIASTVCNTPVSLISLVEADRQWFKARIGFQPGETPIDQSVCAHALTSPELLIIPDLTVDPRTRHNTLVTQSPFIRFYAGAPLIVPGGAVIGTLCVIDTMPRPEGLDENQQNLLRALARQVVAFMETRRVSHRKDELFQRQKRLAASIRNSANKNVAAQQAGRIGTFEIDIAASQLRASDEFCRIFDVPPADTHPTALFESMVVPEDRHIQSNEATRRNGEAPVEVEYRIQTANHGTRWISRHAKYQYDADGKPITMFGMVQDVTSLKRDAARVQALLDLGDRLRELDDIESMALAASDLMAKALDASRAGFGLVDVDAETLMIQPEWRAPGVASIAGLHHFRDYGDFVDELKAGQTVIITDVATDPRTRHRAEALLAIGIHVLVNLPVFDHGQFKLAVFVHHDRPHEWTQQEIDFVRSFGDRMHLAIARLQAEADQDVLNREIGHRLKNTFAMVQAIASQTLRPIIEQEHVRNFERRLYALSSAHDSLLTQDSDEADIGAVLKRTAETLGVTERIDAHGPSINFGPRSALSVSLLFHELMTNAMKYGALSNEDGRVAVEWQVLESNGNRVLTMRWTESGGPPVAEPTRTGFGSRLIKRGFMGTGGVTQSYSSLGYSVEMTAALSQLQRAN</sequence>
<evidence type="ECO:0000256" key="9">
    <source>
        <dbReference type="ARBA" id="ARBA00022777"/>
    </source>
</evidence>
<dbReference type="InterPro" id="IPR000014">
    <property type="entry name" value="PAS"/>
</dbReference>
<dbReference type="CDD" id="cd00130">
    <property type="entry name" value="PAS"/>
    <property type="match status" value="1"/>
</dbReference>
<dbReference type="InterPro" id="IPR036890">
    <property type="entry name" value="HATPase_C_sf"/>
</dbReference>
<organism evidence="12 13">
    <name type="scientific">Rhizobium tumorigenes</name>
    <dbReference type="NCBI Taxonomy" id="2041385"/>
    <lineage>
        <taxon>Bacteria</taxon>
        <taxon>Pseudomonadati</taxon>
        <taxon>Pseudomonadota</taxon>
        <taxon>Alphaproteobacteria</taxon>
        <taxon>Hyphomicrobiales</taxon>
        <taxon>Rhizobiaceae</taxon>
        <taxon>Rhizobium/Agrobacterium group</taxon>
        <taxon>Rhizobium</taxon>
    </lineage>
</organism>
<dbReference type="Gene3D" id="3.30.565.10">
    <property type="entry name" value="Histidine kinase-like ATPase, C-terminal domain"/>
    <property type="match status" value="1"/>
</dbReference>
<evidence type="ECO:0000256" key="4">
    <source>
        <dbReference type="ARBA" id="ARBA00022553"/>
    </source>
</evidence>
<evidence type="ECO:0000313" key="13">
    <source>
        <dbReference type="Proteomes" id="UP000249499"/>
    </source>
</evidence>
<dbReference type="InterPro" id="IPR013655">
    <property type="entry name" value="PAS_fold_3"/>
</dbReference>
<dbReference type="Gene3D" id="3.30.450.20">
    <property type="entry name" value="PAS domain"/>
    <property type="match status" value="1"/>
</dbReference>
<evidence type="ECO:0000256" key="10">
    <source>
        <dbReference type="ARBA" id="ARBA00022840"/>
    </source>
</evidence>
<dbReference type="GO" id="GO:0005524">
    <property type="term" value="F:ATP binding"/>
    <property type="evidence" value="ECO:0007669"/>
    <property type="project" value="UniProtKB-KW"/>
</dbReference>
<keyword evidence="5" id="KW-0285">Flavoprotein</keyword>
<reference evidence="13" key="2">
    <citation type="journal article" date="2023" name="MicrobiologyOpen">
        <title>Genomics of the tumorigenes clade of the family Rhizobiaceae and description of Rhizobium rhododendri sp. nov.</title>
        <authorList>
            <person name="Kuzmanovic N."/>
            <person name="diCenzo G.C."/>
            <person name="Bunk B."/>
            <person name="Sproeer C."/>
            <person name="Fruehling A."/>
            <person name="Neumann-Schaal M."/>
            <person name="Overmann J."/>
            <person name="Smalla K."/>
        </authorList>
    </citation>
    <scope>NUCLEOTIDE SEQUENCE [LARGE SCALE GENOMIC DNA]</scope>
    <source>
        <strain evidence="13">1078</strain>
    </source>
</reference>
<keyword evidence="13" id="KW-1185">Reference proteome</keyword>
<dbReference type="SUPFAM" id="SSF55785">
    <property type="entry name" value="PYP-like sensor domain (PAS domain)"/>
    <property type="match status" value="1"/>
</dbReference>
<dbReference type="InterPro" id="IPR035965">
    <property type="entry name" value="PAS-like_dom_sf"/>
</dbReference>
<reference evidence="12 13" key="1">
    <citation type="journal article" date="2018" name="Sci. Rep.">
        <title>Rhizobium tumorigenes sp. nov., a novel plant tumorigenic bacterium isolated from cane gall tumors on thornless blackberry.</title>
        <authorList>
            <person name="Kuzmanovi N."/>
            <person name="Smalla K."/>
            <person name="Gronow S."/>
            <person name="PuBawska J."/>
        </authorList>
    </citation>
    <scope>NUCLEOTIDE SEQUENCE [LARGE SCALE GENOMIC DNA]</scope>
    <source>
        <strain evidence="12 13">1078</strain>
    </source>
</reference>
<dbReference type="Pfam" id="PF08447">
    <property type="entry name" value="PAS_3"/>
    <property type="match status" value="1"/>
</dbReference>
<dbReference type="InterPro" id="IPR003018">
    <property type="entry name" value="GAF"/>
</dbReference>
<evidence type="ECO:0000256" key="1">
    <source>
        <dbReference type="ARBA" id="ARBA00000085"/>
    </source>
</evidence>
<evidence type="ECO:0000313" key="12">
    <source>
        <dbReference type="EMBL" id="WFR97054.1"/>
    </source>
</evidence>
<keyword evidence="8" id="KW-0547">Nucleotide-binding</keyword>
<keyword evidence="6" id="KW-0288">FMN</keyword>
<name>A0AAF1K9T1_9HYPH</name>
<gene>
    <name evidence="12" type="ORF">PR017_08080</name>
</gene>
<accession>A0AAF1K9T1</accession>
<dbReference type="PROSITE" id="PS50113">
    <property type="entry name" value="PAC"/>
    <property type="match status" value="1"/>
</dbReference>
<evidence type="ECO:0000256" key="8">
    <source>
        <dbReference type="ARBA" id="ARBA00022741"/>
    </source>
</evidence>
<dbReference type="InterPro" id="IPR011102">
    <property type="entry name" value="Sig_transdc_His_kinase_HWE"/>
</dbReference>
<evidence type="ECO:0000259" key="11">
    <source>
        <dbReference type="PROSITE" id="PS50113"/>
    </source>
</evidence>
<protein>
    <recommendedName>
        <fullName evidence="3">Blue-light-activated histidine kinase</fullName>
        <ecNumber evidence="2">2.7.13.3</ecNumber>
    </recommendedName>
</protein>
<dbReference type="EMBL" id="CP117255">
    <property type="protein sequence ID" value="WFR97054.1"/>
    <property type="molecule type" value="Genomic_DNA"/>
</dbReference>